<feature type="region of interest" description="Disordered" evidence="1">
    <location>
        <begin position="52"/>
        <end position="141"/>
    </location>
</feature>
<evidence type="ECO:0000313" key="2">
    <source>
        <dbReference type="EMBL" id="PIO60317.1"/>
    </source>
</evidence>
<dbReference type="OrthoDB" id="5874011at2759"/>
<feature type="compositionally biased region" description="Basic and acidic residues" evidence="1">
    <location>
        <begin position="117"/>
        <end position="130"/>
    </location>
</feature>
<feature type="compositionally biased region" description="Polar residues" evidence="1">
    <location>
        <begin position="131"/>
        <end position="141"/>
    </location>
</feature>
<name>A0A2G9TQV9_TELCI</name>
<sequence length="141" mass="15881">LLVFPLFQICDDVDETESKLRRRIIELEKEISAQKGSPLKAKVAAPRLLDALQHREEDDEREEERIEAGKEAPYVSAPTSPQLVQKSLDETEGPMYEESVVESAATPNRSLHTTLYKRLDKTAKLSDTPESKANTSRCAQQ</sequence>
<dbReference type="EMBL" id="KZ355715">
    <property type="protein sequence ID" value="PIO60317.1"/>
    <property type="molecule type" value="Genomic_DNA"/>
</dbReference>
<dbReference type="AlphaFoldDB" id="A0A2G9TQV9"/>
<dbReference type="Proteomes" id="UP000230423">
    <property type="component" value="Unassembled WGS sequence"/>
</dbReference>
<evidence type="ECO:0000256" key="1">
    <source>
        <dbReference type="SAM" id="MobiDB-lite"/>
    </source>
</evidence>
<keyword evidence="3" id="KW-1185">Reference proteome</keyword>
<protein>
    <submittedName>
        <fullName evidence="2">Uncharacterized protein</fullName>
    </submittedName>
</protein>
<reference evidence="2 3" key="1">
    <citation type="submission" date="2015-09" db="EMBL/GenBank/DDBJ databases">
        <title>Draft genome of the parasitic nematode Teladorsagia circumcincta isolate WARC Sus (inbred).</title>
        <authorList>
            <person name="Mitreva M."/>
        </authorList>
    </citation>
    <scope>NUCLEOTIDE SEQUENCE [LARGE SCALE GENOMIC DNA]</scope>
    <source>
        <strain evidence="2 3">S</strain>
    </source>
</reference>
<gene>
    <name evidence="2" type="ORF">TELCIR_18188</name>
</gene>
<accession>A0A2G9TQV9</accession>
<proteinExistence type="predicted"/>
<feature type="non-terminal residue" evidence="2">
    <location>
        <position position="1"/>
    </location>
</feature>
<organism evidence="2 3">
    <name type="scientific">Teladorsagia circumcincta</name>
    <name type="common">Brown stomach worm</name>
    <name type="synonym">Ostertagia circumcincta</name>
    <dbReference type="NCBI Taxonomy" id="45464"/>
    <lineage>
        <taxon>Eukaryota</taxon>
        <taxon>Metazoa</taxon>
        <taxon>Ecdysozoa</taxon>
        <taxon>Nematoda</taxon>
        <taxon>Chromadorea</taxon>
        <taxon>Rhabditida</taxon>
        <taxon>Rhabditina</taxon>
        <taxon>Rhabditomorpha</taxon>
        <taxon>Strongyloidea</taxon>
        <taxon>Trichostrongylidae</taxon>
        <taxon>Teladorsagia</taxon>
    </lineage>
</organism>
<evidence type="ECO:0000313" key="3">
    <source>
        <dbReference type="Proteomes" id="UP000230423"/>
    </source>
</evidence>